<evidence type="ECO:0000313" key="1">
    <source>
        <dbReference type="EMBL" id="RPE03671.1"/>
    </source>
</evidence>
<reference evidence="1 2" key="1">
    <citation type="submission" date="2018-11" db="EMBL/GenBank/DDBJ databases">
        <title>Whole genome sequencing of Pantoea sp. RIT388.</title>
        <authorList>
            <person name="Gan H.M."/>
            <person name="Hudson A.O."/>
        </authorList>
    </citation>
    <scope>NUCLEOTIDE SEQUENCE [LARGE SCALE GENOMIC DNA]</scope>
    <source>
        <strain evidence="1 2">RIT388</strain>
    </source>
</reference>
<gene>
    <name evidence="1" type="ORF">BBB56_04085</name>
</gene>
<sequence>MNNADTSTAVTLHNPSSCTCGRMIWLSTHCDFFALNLGTSDREAHIEAALGPASSSVQFHPEQLKEVVADLFWQMWHVWEPAEGMKVTRQTGAAQ</sequence>
<keyword evidence="2" id="KW-1185">Reference proteome</keyword>
<accession>A0A3N4PFS7</accession>
<protein>
    <submittedName>
        <fullName evidence="1">Uncharacterized protein</fullName>
    </submittedName>
</protein>
<proteinExistence type="predicted"/>
<dbReference type="OrthoDB" id="6540436at2"/>
<comment type="caution">
    <text evidence="1">The sequence shown here is derived from an EMBL/GenBank/DDBJ whole genome shotgun (WGS) entry which is preliminary data.</text>
</comment>
<evidence type="ECO:0000313" key="2">
    <source>
        <dbReference type="Proteomes" id="UP000281332"/>
    </source>
</evidence>
<organism evidence="1 2">
    <name type="scientific">Candidatus Pantoea deserta</name>
    <dbReference type="NCBI Taxonomy" id="1869313"/>
    <lineage>
        <taxon>Bacteria</taxon>
        <taxon>Pseudomonadati</taxon>
        <taxon>Pseudomonadota</taxon>
        <taxon>Gammaproteobacteria</taxon>
        <taxon>Enterobacterales</taxon>
        <taxon>Erwiniaceae</taxon>
        <taxon>Pantoea</taxon>
    </lineage>
</organism>
<dbReference type="AlphaFoldDB" id="A0A3N4PFS7"/>
<dbReference type="RefSeq" id="WP_123799040.1">
    <property type="nucleotide sequence ID" value="NZ_RMVG01000002.1"/>
</dbReference>
<dbReference type="Proteomes" id="UP000281332">
    <property type="component" value="Unassembled WGS sequence"/>
</dbReference>
<dbReference type="EMBL" id="RMVG01000002">
    <property type="protein sequence ID" value="RPE03671.1"/>
    <property type="molecule type" value="Genomic_DNA"/>
</dbReference>
<name>A0A3N4PFS7_9GAMM</name>